<feature type="compositionally biased region" description="Low complexity" evidence="1">
    <location>
        <begin position="168"/>
        <end position="184"/>
    </location>
</feature>
<evidence type="ECO:0000313" key="2">
    <source>
        <dbReference type="EMBL" id="CAK0793894.1"/>
    </source>
</evidence>
<evidence type="ECO:0000313" key="3">
    <source>
        <dbReference type="Proteomes" id="UP001189429"/>
    </source>
</evidence>
<sequence>MPAMRGLGEPSGPTAADAAAAAQARLDLVLEEVKACCESCERIGEDIRAHRAKAEAEASQLLREVRDGAKETRRFQAEELREIRKVKSEVDFSQVISAINMPLLDVSKVLRELRAGRDAERQAGVDVLPVLQEIRSCQAASGGFFAAVLAELKKVQAEVRSTLGGVAGTPRARAARAPSRPPGARQGGHHDGPPPEPPLAAALPAAPAASSPRCIRFNEMPGEAPAEPTGAAAAA</sequence>
<dbReference type="Proteomes" id="UP001189429">
    <property type="component" value="Unassembled WGS sequence"/>
</dbReference>
<evidence type="ECO:0000256" key="1">
    <source>
        <dbReference type="SAM" id="MobiDB-lite"/>
    </source>
</evidence>
<protein>
    <submittedName>
        <fullName evidence="2">Uncharacterized protein</fullName>
    </submittedName>
</protein>
<name>A0ABN9PNN6_9DINO</name>
<gene>
    <name evidence="2" type="ORF">PCOR1329_LOCUS4042</name>
</gene>
<comment type="caution">
    <text evidence="2">The sequence shown here is derived from an EMBL/GenBank/DDBJ whole genome shotgun (WGS) entry which is preliminary data.</text>
</comment>
<feature type="compositionally biased region" description="Low complexity" evidence="1">
    <location>
        <begin position="221"/>
        <end position="235"/>
    </location>
</feature>
<organism evidence="2 3">
    <name type="scientific">Prorocentrum cordatum</name>
    <dbReference type="NCBI Taxonomy" id="2364126"/>
    <lineage>
        <taxon>Eukaryota</taxon>
        <taxon>Sar</taxon>
        <taxon>Alveolata</taxon>
        <taxon>Dinophyceae</taxon>
        <taxon>Prorocentrales</taxon>
        <taxon>Prorocentraceae</taxon>
        <taxon>Prorocentrum</taxon>
    </lineage>
</organism>
<proteinExistence type="predicted"/>
<keyword evidence="3" id="KW-1185">Reference proteome</keyword>
<feature type="region of interest" description="Disordered" evidence="1">
    <location>
        <begin position="166"/>
        <end position="235"/>
    </location>
</feature>
<dbReference type="EMBL" id="CAUYUJ010001047">
    <property type="protein sequence ID" value="CAK0793894.1"/>
    <property type="molecule type" value="Genomic_DNA"/>
</dbReference>
<feature type="compositionally biased region" description="Low complexity" evidence="1">
    <location>
        <begin position="199"/>
        <end position="212"/>
    </location>
</feature>
<reference evidence="2" key="1">
    <citation type="submission" date="2023-10" db="EMBL/GenBank/DDBJ databases">
        <authorList>
            <person name="Chen Y."/>
            <person name="Shah S."/>
            <person name="Dougan E. K."/>
            <person name="Thang M."/>
            <person name="Chan C."/>
        </authorList>
    </citation>
    <scope>NUCLEOTIDE SEQUENCE [LARGE SCALE GENOMIC DNA]</scope>
</reference>
<accession>A0ABN9PNN6</accession>